<feature type="compositionally biased region" description="Polar residues" evidence="1">
    <location>
        <begin position="750"/>
        <end position="760"/>
    </location>
</feature>
<organism evidence="2 3">
    <name type="scientific">Prymnesium parvum</name>
    <name type="common">Toxic golden alga</name>
    <dbReference type="NCBI Taxonomy" id="97485"/>
    <lineage>
        <taxon>Eukaryota</taxon>
        <taxon>Haptista</taxon>
        <taxon>Haptophyta</taxon>
        <taxon>Prymnesiophyceae</taxon>
        <taxon>Prymnesiales</taxon>
        <taxon>Prymnesiaceae</taxon>
        <taxon>Prymnesium</taxon>
    </lineage>
</organism>
<sequence length="905" mass="95882">MAASGGDDGAALSSRRLPSSATPMMLTITVHMGHERSLGIELDDDNAVVAMADDSVAASFGMCVGDVVVEWQGTPLDGVRLGDRMRPAPIHVLRIARGGRSCTRTLLSTARVEAQPTAVSSAPGDDNAQMHAAPLSGAGPSARAPPVPEAVGTKTREGKAAKGKGKRRVKGGSGGEALAARSAPPLTLSLEQISLLEQEAAEAHARFVQLLYQLEREVARPLSLEEMQRHEELAQRKERNERLQRYLCEVRDHMRLHMEASSSSPAPNVHSRSILSSAEPPRSAAADGHRARADPPSQSGRDARDGEGSWVDGAAEEQMGEGHTLHLAWGFISEIARDFSEGKPAFAIRCTHPTFTASLSIVAFTPWLLRYCLQSSRAGDEPADWMGMPVPRGPADQPPPGSLQATWSAVASALVKQLGLDDEAVDSPALPMPHTAAQQASRTTRSTTPVSSPESLSQPALGEAAGPQHRSKAPSSGDAERPRLPPMRADCPPHGAASSDAPSTSPMLREIVTLVRAALQQAEASSPRWEMVEVHLVRAVELAAQACEMRPGGDVRHAAAALRRRQRLQLALQATRGIVQRGLTPHEQRGLVGLLKVFLADEGTPAQLAEAAAPGLSSGQPARHAERPSPPRELAAPPPPHAGQVHPFAAGGKFAHLATTALPAGAAISRDVDEESAGGKSSEGAAVPVSEQGFGSSLSEMLSGRHTSNPRADNPFTALRARIPVVGGWRGPFDDDDDDLDLLNGDDGVPSNSDSETESGSIWKNFSMGLGLVTEARDKALNEFESATESVRKSSTAMHPPASTYEAVTRYSYHSSQRMVGMGNTPANDNSSSRQLKPRDPPRSDSKPATPAPQVTEPAAPRVASVFDSLPAGLFADPNSAAPEKVSERQLLGRQKGREYSYHFC</sequence>
<dbReference type="Proteomes" id="UP001515480">
    <property type="component" value="Unassembled WGS sequence"/>
</dbReference>
<dbReference type="SUPFAM" id="SSF50156">
    <property type="entry name" value="PDZ domain-like"/>
    <property type="match status" value="1"/>
</dbReference>
<comment type="caution">
    <text evidence="2">The sequence shown here is derived from an EMBL/GenBank/DDBJ whole genome shotgun (WGS) entry which is preliminary data.</text>
</comment>
<name>A0AB34K7X3_PRYPA</name>
<feature type="compositionally biased region" description="Polar residues" evidence="1">
    <location>
        <begin position="693"/>
        <end position="711"/>
    </location>
</feature>
<feature type="compositionally biased region" description="Basic residues" evidence="1">
    <location>
        <begin position="161"/>
        <end position="170"/>
    </location>
</feature>
<feature type="region of interest" description="Disordered" evidence="1">
    <location>
        <begin position="258"/>
        <end position="309"/>
    </location>
</feature>
<evidence type="ECO:0008006" key="4">
    <source>
        <dbReference type="Google" id="ProtNLM"/>
    </source>
</evidence>
<accession>A0AB34K7X3</accession>
<feature type="region of interest" description="Disordered" evidence="1">
    <location>
        <begin position="818"/>
        <end position="892"/>
    </location>
</feature>
<protein>
    <recommendedName>
        <fullName evidence="4">PDZ domain-containing protein</fullName>
    </recommendedName>
</protein>
<feature type="region of interest" description="Disordered" evidence="1">
    <location>
        <begin position="424"/>
        <end position="505"/>
    </location>
</feature>
<feature type="region of interest" description="Disordered" evidence="1">
    <location>
        <begin position="670"/>
        <end position="715"/>
    </location>
</feature>
<evidence type="ECO:0000256" key="1">
    <source>
        <dbReference type="SAM" id="MobiDB-lite"/>
    </source>
</evidence>
<feature type="region of interest" description="Disordered" evidence="1">
    <location>
        <begin position="737"/>
        <end position="760"/>
    </location>
</feature>
<dbReference type="InterPro" id="IPR036034">
    <property type="entry name" value="PDZ_sf"/>
</dbReference>
<evidence type="ECO:0000313" key="2">
    <source>
        <dbReference type="EMBL" id="KAL1529106.1"/>
    </source>
</evidence>
<keyword evidence="3" id="KW-1185">Reference proteome</keyword>
<dbReference type="AlphaFoldDB" id="A0AB34K7X3"/>
<evidence type="ECO:0000313" key="3">
    <source>
        <dbReference type="Proteomes" id="UP001515480"/>
    </source>
</evidence>
<reference evidence="2 3" key="1">
    <citation type="journal article" date="2024" name="Science">
        <title>Giant polyketide synthase enzymes in the biosynthesis of giant marine polyether toxins.</title>
        <authorList>
            <person name="Fallon T.R."/>
            <person name="Shende V.V."/>
            <person name="Wierzbicki I.H."/>
            <person name="Pendleton A.L."/>
            <person name="Watervoot N.F."/>
            <person name="Auber R.P."/>
            <person name="Gonzalez D.J."/>
            <person name="Wisecaver J.H."/>
            <person name="Moore B.S."/>
        </authorList>
    </citation>
    <scope>NUCLEOTIDE SEQUENCE [LARGE SCALE GENOMIC DNA]</scope>
    <source>
        <strain evidence="2 3">12B1</strain>
    </source>
</reference>
<feature type="compositionally biased region" description="Polar residues" evidence="1">
    <location>
        <begin position="260"/>
        <end position="276"/>
    </location>
</feature>
<feature type="region of interest" description="Disordered" evidence="1">
    <location>
        <begin position="114"/>
        <end position="180"/>
    </location>
</feature>
<gene>
    <name evidence="2" type="ORF">AB1Y20_000066</name>
</gene>
<feature type="compositionally biased region" description="Basic and acidic residues" evidence="1">
    <location>
        <begin position="837"/>
        <end position="846"/>
    </location>
</feature>
<feature type="region of interest" description="Disordered" evidence="1">
    <location>
        <begin position="609"/>
        <end position="647"/>
    </location>
</feature>
<dbReference type="EMBL" id="JBGBPQ010000001">
    <property type="protein sequence ID" value="KAL1529106.1"/>
    <property type="molecule type" value="Genomic_DNA"/>
</dbReference>
<feature type="compositionally biased region" description="Polar residues" evidence="1">
    <location>
        <begin position="825"/>
        <end position="835"/>
    </location>
</feature>
<feature type="compositionally biased region" description="Low complexity" evidence="1">
    <location>
        <begin position="441"/>
        <end position="453"/>
    </location>
</feature>
<proteinExistence type="predicted"/>